<reference evidence="2 3" key="1">
    <citation type="journal article" date="2023" name="J. Hered.">
        <title>Chromosome-level genome of the wood stork (Mycteria americana) provides insight into avian chromosome evolution.</title>
        <authorList>
            <person name="Flamio R. Jr."/>
            <person name="Ramstad K.M."/>
        </authorList>
    </citation>
    <scope>NUCLEOTIDE SEQUENCE [LARGE SCALE GENOMIC DNA]</scope>
    <source>
        <strain evidence="2">JAX WOST 10</strain>
    </source>
</reference>
<dbReference type="AlphaFoldDB" id="A0AAN7MU67"/>
<evidence type="ECO:0000313" key="2">
    <source>
        <dbReference type="EMBL" id="KAK4816163.1"/>
    </source>
</evidence>
<evidence type="ECO:0000313" key="3">
    <source>
        <dbReference type="Proteomes" id="UP001333110"/>
    </source>
</evidence>
<keyword evidence="3" id="KW-1185">Reference proteome</keyword>
<organism evidence="2 3">
    <name type="scientific">Mycteria americana</name>
    <name type="common">Wood stork</name>
    <dbReference type="NCBI Taxonomy" id="33587"/>
    <lineage>
        <taxon>Eukaryota</taxon>
        <taxon>Metazoa</taxon>
        <taxon>Chordata</taxon>
        <taxon>Craniata</taxon>
        <taxon>Vertebrata</taxon>
        <taxon>Euteleostomi</taxon>
        <taxon>Archelosauria</taxon>
        <taxon>Archosauria</taxon>
        <taxon>Dinosauria</taxon>
        <taxon>Saurischia</taxon>
        <taxon>Theropoda</taxon>
        <taxon>Coelurosauria</taxon>
        <taxon>Aves</taxon>
        <taxon>Neognathae</taxon>
        <taxon>Neoaves</taxon>
        <taxon>Aequornithes</taxon>
        <taxon>Ciconiiformes</taxon>
        <taxon>Ciconiidae</taxon>
        <taxon>Mycteria</taxon>
    </lineage>
</organism>
<dbReference type="EMBL" id="JAUNZN010000009">
    <property type="protein sequence ID" value="KAK4816163.1"/>
    <property type="molecule type" value="Genomic_DNA"/>
</dbReference>
<gene>
    <name evidence="2" type="ORF">QYF61_011545</name>
</gene>
<proteinExistence type="predicted"/>
<accession>A0AAN7MU67</accession>
<evidence type="ECO:0000256" key="1">
    <source>
        <dbReference type="SAM" id="MobiDB-lite"/>
    </source>
</evidence>
<name>A0AAN7MU67_MYCAM</name>
<feature type="region of interest" description="Disordered" evidence="1">
    <location>
        <begin position="103"/>
        <end position="124"/>
    </location>
</feature>
<protein>
    <submittedName>
        <fullName evidence="2">Uncharacterized protein</fullName>
    </submittedName>
</protein>
<sequence>MDRLLCYQIMLLILASKSLVKKCLHLMHISLAPQASLANKALQIQRNLKSKTPLTPSLLRGSRTKRESRSSWVTWTSRTARPSWIHGTYGPISRHITYKARQTGPCGPTRSPGERWQQGEESHSKLTEVVLITGGARRTRTKGDTCKYCSQEEFPQQSDVDY</sequence>
<dbReference type="Proteomes" id="UP001333110">
    <property type="component" value="Unassembled WGS sequence"/>
</dbReference>
<comment type="caution">
    <text evidence="2">The sequence shown here is derived from an EMBL/GenBank/DDBJ whole genome shotgun (WGS) entry which is preliminary data.</text>
</comment>